<keyword evidence="2" id="KW-1185">Reference proteome</keyword>
<comment type="caution">
    <text evidence="1">The sequence shown here is derived from an EMBL/GenBank/DDBJ whole genome shotgun (WGS) entry which is preliminary data.</text>
</comment>
<dbReference type="EMBL" id="MCBQ01020076">
    <property type="protein sequence ID" value="RKF55589.1"/>
    <property type="molecule type" value="Genomic_DNA"/>
</dbReference>
<evidence type="ECO:0000313" key="1">
    <source>
        <dbReference type="EMBL" id="RKF55589.1"/>
    </source>
</evidence>
<reference evidence="1 2" key="1">
    <citation type="journal article" date="2018" name="BMC Genomics">
        <title>Comparative genome analyses reveal sequence features reflecting distinct modes of host-adaptation between dicot and monocot powdery mildew.</title>
        <authorList>
            <person name="Wu Y."/>
            <person name="Ma X."/>
            <person name="Pan Z."/>
            <person name="Kale S.D."/>
            <person name="Song Y."/>
            <person name="King H."/>
            <person name="Zhang Q."/>
            <person name="Presley C."/>
            <person name="Deng X."/>
            <person name="Wei C.I."/>
            <person name="Xiao S."/>
        </authorList>
    </citation>
    <scope>NUCLEOTIDE SEQUENCE [LARGE SCALE GENOMIC DNA]</scope>
    <source>
        <strain evidence="1">UMSG3</strain>
    </source>
</reference>
<evidence type="ECO:0000313" key="2">
    <source>
        <dbReference type="Proteomes" id="UP000283383"/>
    </source>
</evidence>
<sequence length="243" mass="28141">MDDLGIIETDEMLIIGEKCSSRKTNQDKTGVETIFEAFKETGQNKNSHKIFVDEREQKFLKASFTIDQFRINQVEQQIDNIQLITRKYLFSLNLRSGYDFLRSFEQFLLMDIIPAKPSLSEQEIDIIKNSILYLPGVTVTTEIKDAQSVISRPFYSNISSICLPSGAESLKIDTLLLVQEEFNSSKTQITYLFPFNEQSNLCQDCQGRDLRALEVCYNVYFPKSELKAYSYQGFILKIIYMYQ</sequence>
<dbReference type="AlphaFoldDB" id="A0A420HDU4"/>
<organism evidence="1 2">
    <name type="scientific">Golovinomyces cichoracearum</name>
    <dbReference type="NCBI Taxonomy" id="62708"/>
    <lineage>
        <taxon>Eukaryota</taxon>
        <taxon>Fungi</taxon>
        <taxon>Dikarya</taxon>
        <taxon>Ascomycota</taxon>
        <taxon>Pezizomycotina</taxon>
        <taxon>Leotiomycetes</taxon>
        <taxon>Erysiphales</taxon>
        <taxon>Erysiphaceae</taxon>
        <taxon>Golovinomyces</taxon>
    </lineage>
</organism>
<gene>
    <name evidence="1" type="ORF">GcM3_200042</name>
</gene>
<name>A0A420HDU4_9PEZI</name>
<protein>
    <submittedName>
        <fullName evidence="1">Uncharacterized protein</fullName>
    </submittedName>
</protein>
<dbReference type="Proteomes" id="UP000283383">
    <property type="component" value="Unassembled WGS sequence"/>
</dbReference>
<accession>A0A420HDU4</accession>
<proteinExistence type="predicted"/>